<dbReference type="InterPro" id="IPR018484">
    <property type="entry name" value="FGGY_N"/>
</dbReference>
<keyword evidence="4 7" id="KW-0067">ATP-binding</keyword>
<dbReference type="InterPro" id="IPR018485">
    <property type="entry name" value="FGGY_C"/>
</dbReference>
<dbReference type="GO" id="GO:0019569">
    <property type="term" value="P:L-arabinose catabolic process to D-xylulose 5-phosphate"/>
    <property type="evidence" value="ECO:0007669"/>
    <property type="project" value="UniProtKB-UniRule"/>
</dbReference>
<dbReference type="GO" id="GO:0005737">
    <property type="term" value="C:cytoplasm"/>
    <property type="evidence" value="ECO:0007669"/>
    <property type="project" value="TreeGrafter"/>
</dbReference>
<evidence type="ECO:0000256" key="4">
    <source>
        <dbReference type="ARBA" id="ARBA00022840"/>
    </source>
</evidence>
<evidence type="ECO:0000256" key="7">
    <source>
        <dbReference type="HAMAP-Rule" id="MF_00520"/>
    </source>
</evidence>
<keyword evidence="5 7" id="KW-0054">Arabinose catabolism</keyword>
<reference evidence="12 13" key="1">
    <citation type="journal article" date="2017" name="Front. Microbiol.">
        <title>Labilibaculum manganireducens gen. nov., sp. nov. and Labilibaculum filiforme sp. nov., Novel Bacteroidetes Isolated from Subsurface Sediments of the Baltic Sea.</title>
        <authorList>
            <person name="Vandieken V."/>
            <person name="Marshall I.P."/>
            <person name="Niemann H."/>
            <person name="Engelen B."/>
            <person name="Cypionka H."/>
        </authorList>
    </citation>
    <scope>NUCLEOTIDE SEQUENCE [LARGE SCALE GENOMIC DNA]</scope>
    <source>
        <strain evidence="12 13">59.10-2M</strain>
    </source>
</reference>
<name>A0A2N3IAG4_9BACT</name>
<evidence type="ECO:0000313" key="13">
    <source>
        <dbReference type="Proteomes" id="UP000233618"/>
    </source>
</evidence>
<comment type="catalytic activity">
    <reaction evidence="7 9">
        <text>L-ribulose + ATP = L-ribulose 5-phosphate + ADP + H(+)</text>
        <dbReference type="Rhea" id="RHEA:22072"/>
        <dbReference type="ChEBI" id="CHEBI:15378"/>
        <dbReference type="ChEBI" id="CHEBI:16880"/>
        <dbReference type="ChEBI" id="CHEBI:30616"/>
        <dbReference type="ChEBI" id="CHEBI:58226"/>
        <dbReference type="ChEBI" id="CHEBI:456216"/>
        <dbReference type="EC" id="2.7.1.16"/>
    </reaction>
</comment>
<comment type="caution">
    <text evidence="12">The sequence shown here is derived from an EMBL/GenBank/DDBJ whole genome shotgun (WGS) entry which is preliminary data.</text>
</comment>
<accession>A0A2N3IAG4</accession>
<dbReference type="EMBL" id="MVDE01000009">
    <property type="protein sequence ID" value="PKQ67280.1"/>
    <property type="molecule type" value="Genomic_DNA"/>
</dbReference>
<proteinExistence type="inferred from homology"/>
<evidence type="ECO:0000256" key="1">
    <source>
        <dbReference type="ARBA" id="ARBA00022679"/>
    </source>
</evidence>
<dbReference type="Pfam" id="PF00370">
    <property type="entry name" value="FGGY_N"/>
    <property type="match status" value="1"/>
</dbReference>
<comment type="similarity">
    <text evidence="7 9">Belongs to the ribulokinase family.</text>
</comment>
<evidence type="ECO:0000259" key="11">
    <source>
        <dbReference type="Pfam" id="PF02782"/>
    </source>
</evidence>
<dbReference type="PANTHER" id="PTHR43435:SF4">
    <property type="entry name" value="FGGY CARBOHYDRATE KINASE DOMAIN-CONTAINING PROTEIN"/>
    <property type="match status" value="1"/>
</dbReference>
<dbReference type="NCBIfam" id="TIGR01234">
    <property type="entry name" value="L-ribulokinase"/>
    <property type="match status" value="1"/>
</dbReference>
<evidence type="ECO:0000256" key="8">
    <source>
        <dbReference type="NCBIfam" id="TIGR01234"/>
    </source>
</evidence>
<dbReference type="Proteomes" id="UP000233618">
    <property type="component" value="Unassembled WGS sequence"/>
</dbReference>
<dbReference type="Gene3D" id="3.30.420.40">
    <property type="match status" value="1"/>
</dbReference>
<dbReference type="InterPro" id="IPR005929">
    <property type="entry name" value="Ribulokinase"/>
</dbReference>
<dbReference type="Gene3D" id="1.20.58.2240">
    <property type="match status" value="1"/>
</dbReference>
<evidence type="ECO:0000259" key="10">
    <source>
        <dbReference type="Pfam" id="PF00370"/>
    </source>
</evidence>
<dbReference type="InterPro" id="IPR043129">
    <property type="entry name" value="ATPase_NBD"/>
</dbReference>
<dbReference type="GO" id="GO:0005524">
    <property type="term" value="F:ATP binding"/>
    <property type="evidence" value="ECO:0007669"/>
    <property type="project" value="UniProtKB-UniRule"/>
</dbReference>
<dbReference type="EC" id="2.7.1.16" evidence="7 8"/>
<feature type="domain" description="Carbohydrate kinase FGGY N-terminal" evidence="10">
    <location>
        <begin position="6"/>
        <end position="282"/>
    </location>
</feature>
<gene>
    <name evidence="7" type="primary">araB</name>
    <name evidence="12" type="ORF">BZG01_07765</name>
</gene>
<dbReference type="CDD" id="cd07781">
    <property type="entry name" value="ASKHA_NBD_FGGY_L-RBK"/>
    <property type="match status" value="1"/>
</dbReference>
<feature type="domain" description="Carbohydrate kinase FGGY C-terminal" evidence="11">
    <location>
        <begin position="294"/>
        <end position="507"/>
    </location>
</feature>
<evidence type="ECO:0000313" key="12">
    <source>
        <dbReference type="EMBL" id="PKQ67280.1"/>
    </source>
</evidence>
<evidence type="ECO:0000256" key="3">
    <source>
        <dbReference type="ARBA" id="ARBA00022777"/>
    </source>
</evidence>
<evidence type="ECO:0000256" key="9">
    <source>
        <dbReference type="RuleBase" id="RU003455"/>
    </source>
</evidence>
<keyword evidence="1 7" id="KW-0808">Transferase</keyword>
<dbReference type="NCBIfam" id="NF003154">
    <property type="entry name" value="PRK04123.1"/>
    <property type="match status" value="1"/>
</dbReference>
<dbReference type="GO" id="GO:0008741">
    <property type="term" value="F:ribulokinase activity"/>
    <property type="evidence" value="ECO:0007669"/>
    <property type="project" value="UniProtKB-UniRule"/>
</dbReference>
<dbReference type="AlphaFoldDB" id="A0A2N3IAG4"/>
<evidence type="ECO:0000256" key="6">
    <source>
        <dbReference type="ARBA" id="ARBA00023277"/>
    </source>
</evidence>
<keyword evidence="2 7" id="KW-0547">Nucleotide-binding</keyword>
<keyword evidence="3 7" id="KW-0418">Kinase</keyword>
<keyword evidence="6 7" id="KW-0119">Carbohydrate metabolism</keyword>
<dbReference type="UniPathway" id="UPA00145">
    <property type="reaction ID" value="UER00566"/>
</dbReference>
<dbReference type="PANTHER" id="PTHR43435">
    <property type="entry name" value="RIBULOKINASE"/>
    <property type="match status" value="1"/>
</dbReference>
<dbReference type="SUPFAM" id="SSF53067">
    <property type="entry name" value="Actin-like ATPase domain"/>
    <property type="match status" value="2"/>
</dbReference>
<protein>
    <recommendedName>
        <fullName evidence="7 8">Ribulokinase</fullName>
        <ecNumber evidence="7 8">2.7.1.16</ecNumber>
    </recommendedName>
</protein>
<dbReference type="HAMAP" id="MF_00520">
    <property type="entry name" value="Ribulokinase"/>
    <property type="match status" value="1"/>
</dbReference>
<comment type="catalytic activity">
    <reaction evidence="7">
        <text>D-ribulose + ATP = D-ribulose 5-phosphate + ADP + H(+)</text>
        <dbReference type="Rhea" id="RHEA:17601"/>
        <dbReference type="ChEBI" id="CHEBI:15378"/>
        <dbReference type="ChEBI" id="CHEBI:17173"/>
        <dbReference type="ChEBI" id="CHEBI:30616"/>
        <dbReference type="ChEBI" id="CHEBI:58121"/>
        <dbReference type="ChEBI" id="CHEBI:456216"/>
        <dbReference type="EC" id="2.7.1.16"/>
    </reaction>
</comment>
<organism evidence="12 13">
    <name type="scientific">Labilibaculum manganireducens</name>
    <dbReference type="NCBI Taxonomy" id="1940525"/>
    <lineage>
        <taxon>Bacteria</taxon>
        <taxon>Pseudomonadati</taxon>
        <taxon>Bacteroidota</taxon>
        <taxon>Bacteroidia</taxon>
        <taxon>Marinilabiliales</taxon>
        <taxon>Marinifilaceae</taxon>
        <taxon>Labilibaculum</taxon>
    </lineage>
</organism>
<dbReference type="PIRSF" id="PIRSF000538">
    <property type="entry name" value="GlpK"/>
    <property type="match status" value="1"/>
</dbReference>
<dbReference type="InterPro" id="IPR000577">
    <property type="entry name" value="Carb_kinase_FGGY"/>
</dbReference>
<comment type="pathway">
    <text evidence="7 9">Carbohydrate degradation; L-arabinose degradation via L-ribulose; D-xylulose 5-phosphate from L-arabinose (bacterial route): step 2/3.</text>
</comment>
<keyword evidence="13" id="KW-1185">Reference proteome</keyword>
<sequence>MSAKKYVIGLDYGSDSGRAVVVDVATGEEIASSVMNYPRWMEGKYCDPVKNQYRQHPLDYIEVMEYLIKDALEKSPKGVAGSLVGLSFDTTGSTPVLTDENGTPLALLPEYAENPNAMFVLWKDHTAVKEAAEINELVKKWDVDYSQYEGGIYSSEWVWAKMLHVLRDDESIRDKAVSWIEHCDWMSAVLTGKLKPTEVVRSRCSAGHKAMWHESWNGLPSEEFLTSLDPLLKGYRDQLYKETYTSDVSVGKISPEWAERLGISTDVAVGVGAFDCHMGAVGGEVTPNVLARAIGTSTCDIMIASYDQIGDKLIPGICGQVDGSVIPGYVGLEAGQSAFGDLYAWFKNVVAWPIENILSKTTLIDEETREKLIDEAISKIIPELSKEAEKISIEESTIVAVDWMNGRRTPDASQEVTGSIAGLTLGSSAPRIFRALVEATAFGSKAIVDRFVREGVEIKGIIGLGGVAKKSPFVMQTLADVLNMPIKIARTEQTCACGAAMFAAVAAGVYKTVGEAQKAMGQGFDMEYIPNPDHAKKYLEIYEKYVKLGTFTEQELFGKDKIVETTGQIS</sequence>
<dbReference type="GO" id="GO:0019150">
    <property type="term" value="F:D-ribulokinase activity"/>
    <property type="evidence" value="ECO:0007669"/>
    <property type="project" value="TreeGrafter"/>
</dbReference>
<evidence type="ECO:0000256" key="2">
    <source>
        <dbReference type="ARBA" id="ARBA00022741"/>
    </source>
</evidence>
<dbReference type="Pfam" id="PF02782">
    <property type="entry name" value="FGGY_C"/>
    <property type="match status" value="1"/>
</dbReference>
<evidence type="ECO:0000256" key="5">
    <source>
        <dbReference type="ARBA" id="ARBA00022935"/>
    </source>
</evidence>
<dbReference type="RefSeq" id="WP_101309265.1">
    <property type="nucleotide sequence ID" value="NZ_MVDE01000009.1"/>
</dbReference>